<evidence type="ECO:0000313" key="2">
    <source>
        <dbReference type="EMBL" id="CAI8748217.1"/>
    </source>
</evidence>
<accession>A0AA35UAG2</accession>
<feature type="region of interest" description="Disordered" evidence="1">
    <location>
        <begin position="41"/>
        <end position="63"/>
    </location>
</feature>
<evidence type="ECO:0000256" key="1">
    <source>
        <dbReference type="SAM" id="MobiDB-lite"/>
    </source>
</evidence>
<name>A0AA35UAG2_METCP</name>
<gene>
    <name evidence="2" type="ORF">MCNOR_0596</name>
</gene>
<reference evidence="2" key="1">
    <citation type="submission" date="2023-03" db="EMBL/GenBank/DDBJ databases">
        <authorList>
            <person name="Pearce D."/>
        </authorList>
    </citation>
    <scope>NUCLEOTIDE SEQUENCE</scope>
    <source>
        <strain evidence="2">Mc</strain>
    </source>
</reference>
<dbReference type="Proteomes" id="UP001158598">
    <property type="component" value="Chromosome"/>
</dbReference>
<dbReference type="AlphaFoldDB" id="A0AA35UAG2"/>
<evidence type="ECO:0000313" key="3">
    <source>
        <dbReference type="Proteomes" id="UP001158598"/>
    </source>
</evidence>
<protein>
    <submittedName>
        <fullName evidence="2">Uncharacterized protein</fullName>
    </submittedName>
</protein>
<dbReference type="EMBL" id="OX458332">
    <property type="protein sequence ID" value="CAI8748217.1"/>
    <property type="molecule type" value="Genomic_DNA"/>
</dbReference>
<sequence length="201" mass="22182">MGLRRILSVSGRQDCAIPTAGIRWRRECTFTVRRHMPLMKPYHGRNAGRTERRSRAFGPLAQESRSSSGVRGFCPVPVRRHGSRYLLLDRTVIPVPTAGSRWSWRSGHFRYRVSMIVAASPKGSIFGRIAATAPSKFRRGLAHGGRPGAYSPVADKDLAAWKEAEETTAAPAMACRLESVQPGDQLASGGWASMIHRGRFP</sequence>
<organism evidence="2 3">
    <name type="scientific">Methylococcus capsulatus</name>
    <dbReference type="NCBI Taxonomy" id="414"/>
    <lineage>
        <taxon>Bacteria</taxon>
        <taxon>Pseudomonadati</taxon>
        <taxon>Pseudomonadota</taxon>
        <taxon>Gammaproteobacteria</taxon>
        <taxon>Methylococcales</taxon>
        <taxon>Methylococcaceae</taxon>
        <taxon>Methylococcus</taxon>
    </lineage>
</organism>
<proteinExistence type="predicted"/>